<feature type="compositionally biased region" description="Basic residues" evidence="2">
    <location>
        <begin position="2170"/>
        <end position="2179"/>
    </location>
</feature>
<organism evidence="4 5">
    <name type="scientific">Cyclospora cayetanensis</name>
    <dbReference type="NCBI Taxonomy" id="88456"/>
    <lineage>
        <taxon>Eukaryota</taxon>
        <taxon>Sar</taxon>
        <taxon>Alveolata</taxon>
        <taxon>Apicomplexa</taxon>
        <taxon>Conoidasida</taxon>
        <taxon>Coccidia</taxon>
        <taxon>Eucoccidiorida</taxon>
        <taxon>Eimeriorina</taxon>
        <taxon>Eimeriidae</taxon>
        <taxon>Cyclospora</taxon>
    </lineage>
</organism>
<comment type="caution">
    <text evidence="4">The sequence shown here is derived from an EMBL/GenBank/DDBJ whole genome shotgun (WGS) entry which is preliminary data.</text>
</comment>
<reference evidence="4 5" key="1">
    <citation type="journal article" date="2016" name="BMC Genomics">
        <title>Comparative genomics reveals Cyclospora cayetanensis possesses coccidia-like metabolism and invasion components but unique surface antigens.</title>
        <authorList>
            <person name="Liu S."/>
            <person name="Wang L."/>
            <person name="Zheng H."/>
            <person name="Xu Z."/>
            <person name="Roellig D.M."/>
            <person name="Li N."/>
            <person name="Frace M.A."/>
            <person name="Tang K."/>
            <person name="Arrowood M.J."/>
            <person name="Moss D.M."/>
            <person name="Zhang L."/>
            <person name="Feng Y."/>
            <person name="Xiao L."/>
        </authorList>
    </citation>
    <scope>NUCLEOTIDE SEQUENCE [LARGE SCALE GENOMIC DNA]</scope>
    <source>
        <strain evidence="4 5">CHN_HEN01</strain>
    </source>
</reference>
<gene>
    <name evidence="4" type="ORF">cyc_05092</name>
</gene>
<feature type="region of interest" description="Disordered" evidence="2">
    <location>
        <begin position="1"/>
        <end position="20"/>
    </location>
</feature>
<protein>
    <recommendedName>
        <fullName evidence="3">PATROL1-like C-terminal domain-containing protein</fullName>
    </recommendedName>
</protein>
<feature type="domain" description="PATROL1-like C-terminal" evidence="3">
    <location>
        <begin position="1856"/>
        <end position="2017"/>
    </location>
</feature>
<feature type="compositionally biased region" description="Low complexity" evidence="2">
    <location>
        <begin position="10"/>
        <end position="20"/>
    </location>
</feature>
<feature type="region of interest" description="Disordered" evidence="2">
    <location>
        <begin position="2098"/>
        <end position="2124"/>
    </location>
</feature>
<feature type="compositionally biased region" description="Low complexity" evidence="2">
    <location>
        <begin position="652"/>
        <end position="667"/>
    </location>
</feature>
<evidence type="ECO:0000313" key="5">
    <source>
        <dbReference type="Proteomes" id="UP000095192"/>
    </source>
</evidence>
<feature type="compositionally biased region" description="Low complexity" evidence="2">
    <location>
        <begin position="679"/>
        <end position="689"/>
    </location>
</feature>
<dbReference type="VEuPathDB" id="ToxoDB:cyc_05092"/>
<dbReference type="Pfam" id="PF25761">
    <property type="entry name" value="TPR_PATROL1"/>
    <property type="match status" value="1"/>
</dbReference>
<sequence length="2179" mass="230624">MNGNWGGGMPAAAPTPACSPSQRKMCDEARAAAAWLWVHSEVAEAVQRFAEDLSAVHKRGLSAAAALDICHQSETGNSRGNAVTCESAAGGGARDALNSLLLLCSEAGAEAERFASALKIGVIQPVNQALEPLARAADAAGPPGFPNKHILGELARGGDVQKAARRLQLAEEELTKAEASLQELKSLFGSFVNSSLEQKATERISRASRLKVAAQEALQQSLAADAAKQPQDSASLAPHPLEQWSKAGSQKAEEHHRRVSTAVLQSMRAAGKAALTSQQRSTGFVLHYVKDLQLFAAAEVAAASAAGSFLVEAEEDVLPLGAAEDLMSWLYRQNSGALGASQKQTTNHTWSAHQGGEQGELHGRANGGDVATSTALQLSAINAGNAEGAPWGAPSDASPPAAGNSSVRRPIEMFAHADSVTPARVSTVDLLGPCHPFSLTLEEWRQCLAVGSQRKAAAARLDVLPIRNRLHAALQWLSPSPLLQRSNEDVLLQLLQLTRVSIELPSASSNTLRCLLTPVAADSGLGSGSRSTSLHPCDLRFRVCRLMEAWRVSSCPAASFARMQLRKKKQSQQQSQSRGRFRHGSAAGATTERLDTAQGARGALRWRAAAQPATVGGIDRKKSSEKASPACGKSAIWPSGSSGEAEDSSPSQPQLAGDLAPPALLLQSPTQEKRRGGKRASAAAAAAAASEEERQTQCAPVFRSFVQRQLQLLYAAALTRCERLLKFLLPSGGSSLQHATTATAENEGGLFFFASSSLQWRPVQLQRQQLWGDEEASIGLEEVSICVTDSGASAGTGEAEMPLSGDHEQVPAGEAQRLRRMQSLKPVSNLLEVPPIRSDCGGEITEESDCSVISGSEVEEGWRVGGPSVQQGGTNGQGQSAGRPLFGASVAACGSRRASGNGSHDACCLRRGGCGDGALQGDGLPLGVAAAAGVSRWKRLPRTVARGKATASAEKLLLLREAPQGSAHSSSSGRGPLPPAGASLNPLPFSLASEKEKKKQQQQQQQRELLEQLMATNFSVVPPARPELVATALEVLSDFSGFLRRPSAHADPAADHVSWLLASSASKGILEQTGEAGGRPPVPANSAALASAVHAAEGVGGAFAAPSARLGLGAASSPPSAARMPPFLATTLQGFTTQEGGGAPRGGSGAAAAFEDAAARPGTNSLMDLIKRVRGERLALCMRSSLQQIPQQQQQRLPDDEEQGTGNGSLCATESVVTFSGVLSDRLWQGADWWIVQKAAGGENASQMLGGPSCLVPPSHLLLNRAPHRQQQENTATRRQRFLSLTACSVEPASACLQDVSGVSRTPSSSASMTVSKDWKRLTVRALQQSMGFLAGVCGGEEQRLLQEGGEELLSGEAPSSDCAADGSSWVFCRMQTRVLALEGGGEQTENSAAVGEGEHLDTRATPTLHPLATGEAEEEENEVLCSVAIGIEALLGHLQSEIVLYSAVFSPLLPLKAAEHALLILAAAKAVLLSIVPLVQRCTDSAAEDVEGRGLPARGGRAVLGALAAFERFADELLLGGVLCVSPPDDMQQQQQHGLVSALAPRFFAAFSLHLSSLTDLLSQAFLRDSFSPANPPHALYSAQAIDGWCCIHGVVEASLDSLLPLKWQLQHVSFEALLEIRDRKALLSDAPLANHFLTLQRTAEERSKKQHRKAKGWRGRMSQLVAGWEEGKPPQGPLARVNSAYLSGVDDDNASGSSFDSNAETPAQTANGVSERVVADPSKHRHRSVFLRLFGPSGSRESSLARGGQGRVDAEAAGGGGVGDNMRALAGGMERLSPAVCQLLAAVDSLTEWEAAREKAALTGGQRPSSGLQRWLVRLHILGFCMQRLPGLCTKLLEETEKRIVCRSSRDVEAVQHIRRQLQGKSGRKAVPLSSAHDAMHMRQQEELRELTVAIEDAIETARQKFQEAAREVCSLAAVHLVYYELQGDIFGNMYAGEEGFSGMTLSRLLQAFPNTVESFFCAAPLELQDELASAVLRCLVEAWCLLLAEWGYGGKCFEMNEVEALEADLDSVRQYAAENEIAFADGTDIFDRVNDFLVMLDADGRCLADAARRHPDSPRYEVSTGSTEQSLKGVGGPGQPAAALLVPSVANAENAAASVRRGRHRGEGNGELGSVRRHRSKSKGWSGVGKWVWGVYGNSSTNRESSRASHGGGHDSKDHALAAARERPHRPFRLDV</sequence>
<feature type="compositionally biased region" description="Low complexity" evidence="2">
    <location>
        <begin position="388"/>
        <end position="406"/>
    </location>
</feature>
<feature type="region of interest" description="Disordered" evidence="2">
    <location>
        <begin position="1189"/>
        <end position="1209"/>
    </location>
</feature>
<feature type="region of interest" description="Disordered" evidence="2">
    <location>
        <begin position="566"/>
        <end position="690"/>
    </location>
</feature>
<feature type="coiled-coil region" evidence="1">
    <location>
        <begin position="160"/>
        <end position="187"/>
    </location>
</feature>
<dbReference type="InterPro" id="IPR057984">
    <property type="entry name" value="PATROL1_C"/>
</dbReference>
<evidence type="ECO:0000256" key="2">
    <source>
        <dbReference type="SAM" id="MobiDB-lite"/>
    </source>
</evidence>
<feature type="region of interest" description="Disordered" evidence="2">
    <location>
        <begin position="1740"/>
        <end position="1764"/>
    </location>
</feature>
<dbReference type="InParanoid" id="A0A1D3CQU0"/>
<dbReference type="EMBL" id="JROU02002293">
    <property type="protein sequence ID" value="OEH73567.1"/>
    <property type="molecule type" value="Genomic_DNA"/>
</dbReference>
<feature type="compositionally biased region" description="Polar residues" evidence="2">
    <location>
        <begin position="340"/>
        <end position="352"/>
    </location>
</feature>
<feature type="compositionally biased region" description="Basic and acidic residues" evidence="2">
    <location>
        <begin position="2147"/>
        <end position="2169"/>
    </location>
</feature>
<feature type="compositionally biased region" description="Polar residues" evidence="2">
    <location>
        <begin position="1696"/>
        <end position="1714"/>
    </location>
</feature>
<feature type="region of interest" description="Disordered" evidence="2">
    <location>
        <begin position="387"/>
        <end position="406"/>
    </location>
</feature>
<evidence type="ECO:0000313" key="4">
    <source>
        <dbReference type="EMBL" id="OEH73567.1"/>
    </source>
</evidence>
<dbReference type="Proteomes" id="UP000095192">
    <property type="component" value="Unassembled WGS sequence"/>
</dbReference>
<feature type="region of interest" description="Disordered" evidence="2">
    <location>
        <begin position="2143"/>
        <end position="2179"/>
    </location>
</feature>
<accession>A0A1D3CQU0</accession>
<feature type="region of interest" description="Disordered" evidence="2">
    <location>
        <begin position="1694"/>
        <end position="1723"/>
    </location>
</feature>
<keyword evidence="1" id="KW-0175">Coiled coil</keyword>
<feature type="region of interest" description="Disordered" evidence="2">
    <location>
        <begin position="962"/>
        <end position="987"/>
    </location>
</feature>
<feature type="region of interest" description="Disordered" evidence="2">
    <location>
        <begin position="2058"/>
        <end position="2082"/>
    </location>
</feature>
<feature type="region of interest" description="Disordered" evidence="2">
    <location>
        <begin position="340"/>
        <end position="368"/>
    </location>
</feature>
<name>A0A1D3CQU0_9EIME</name>
<feature type="compositionally biased region" description="Low complexity" evidence="2">
    <location>
        <begin position="597"/>
        <end position="611"/>
    </location>
</feature>
<evidence type="ECO:0000259" key="3">
    <source>
        <dbReference type="Pfam" id="PF25761"/>
    </source>
</evidence>
<keyword evidence="5" id="KW-1185">Reference proteome</keyword>
<evidence type="ECO:0000256" key="1">
    <source>
        <dbReference type="SAM" id="Coils"/>
    </source>
</evidence>
<proteinExistence type="predicted"/>
<dbReference type="VEuPathDB" id="ToxoDB:LOC34621509"/>